<dbReference type="EMBL" id="CP000822">
    <property type="protein sequence ID" value="ABV13471.1"/>
    <property type="molecule type" value="Genomic_DNA"/>
</dbReference>
<dbReference type="AlphaFoldDB" id="A8AJ08"/>
<evidence type="ECO:0000313" key="2">
    <source>
        <dbReference type="Proteomes" id="UP000008148"/>
    </source>
</evidence>
<dbReference type="Proteomes" id="UP000008148">
    <property type="component" value="Chromosome"/>
</dbReference>
<organism evidence="1 2">
    <name type="scientific">Citrobacter koseri (strain ATCC BAA-895 / CDC 4225-83 / SGSC4696)</name>
    <dbReference type="NCBI Taxonomy" id="290338"/>
    <lineage>
        <taxon>Bacteria</taxon>
        <taxon>Pseudomonadati</taxon>
        <taxon>Pseudomonadota</taxon>
        <taxon>Gammaproteobacteria</taxon>
        <taxon>Enterobacterales</taxon>
        <taxon>Enterobacteriaceae</taxon>
        <taxon>Citrobacter</taxon>
    </lineage>
</organism>
<proteinExistence type="predicted"/>
<protein>
    <submittedName>
        <fullName evidence="1">Uncharacterized protein</fullName>
    </submittedName>
</protein>
<gene>
    <name evidence="1" type="ordered locus">CKO_02349</name>
</gene>
<dbReference type="KEGG" id="cko:CKO_02349"/>
<accession>A8AJ08</accession>
<sequence>MFSNSNTQGYPQEWWITASSPYGLPPGKIARTPLDEGLKKNYRFFLIFIS</sequence>
<keyword evidence="2" id="KW-1185">Reference proteome</keyword>
<dbReference type="HOGENOM" id="CLU_3116088_0_0_6"/>
<reference evidence="1 2" key="1">
    <citation type="submission" date="2007-08" db="EMBL/GenBank/DDBJ databases">
        <authorList>
            <consortium name="The Citrobacter koseri Genome Sequencing Project"/>
            <person name="McClelland M."/>
            <person name="Sanderson E.K."/>
            <person name="Porwollik S."/>
            <person name="Spieth J."/>
            <person name="Clifton W.S."/>
            <person name="Latreille P."/>
            <person name="Courtney L."/>
            <person name="Wang C."/>
            <person name="Pepin K."/>
            <person name="Bhonagiri V."/>
            <person name="Nash W."/>
            <person name="Johnson M."/>
            <person name="Thiruvilangam P."/>
            <person name="Wilson R."/>
        </authorList>
    </citation>
    <scope>NUCLEOTIDE SEQUENCE [LARGE SCALE GENOMIC DNA]</scope>
    <source>
        <strain evidence="2">ATCC BAA-895 / CDC 4225-83 / SGSC4696</strain>
    </source>
</reference>
<evidence type="ECO:0000313" key="1">
    <source>
        <dbReference type="EMBL" id="ABV13471.1"/>
    </source>
</evidence>
<name>A8AJ08_CITK8</name>